<comment type="caution">
    <text evidence="3">The sequence shown here is derived from an EMBL/GenBank/DDBJ whole genome shotgun (WGS) entry which is preliminary data.</text>
</comment>
<proteinExistence type="predicted"/>
<evidence type="ECO:0000259" key="2">
    <source>
        <dbReference type="Pfam" id="PF10988"/>
    </source>
</evidence>
<protein>
    <submittedName>
        <fullName evidence="3">Head GIN domain-containing protein</fullName>
    </submittedName>
</protein>
<evidence type="ECO:0000256" key="1">
    <source>
        <dbReference type="SAM" id="SignalP"/>
    </source>
</evidence>
<keyword evidence="1" id="KW-0732">Signal</keyword>
<dbReference type="InterPro" id="IPR021255">
    <property type="entry name" value="DUF2807"/>
</dbReference>
<accession>A0ABU3TP45</accession>
<feature type="signal peptide" evidence="1">
    <location>
        <begin position="1"/>
        <end position="22"/>
    </location>
</feature>
<name>A0ABU3TP45_9BACT</name>
<dbReference type="Pfam" id="PF10988">
    <property type="entry name" value="DUF2807"/>
    <property type="match status" value="1"/>
</dbReference>
<evidence type="ECO:0000313" key="4">
    <source>
        <dbReference type="Proteomes" id="UP001249959"/>
    </source>
</evidence>
<gene>
    <name evidence="3" type="ORF">PQG45_01145</name>
</gene>
<dbReference type="Proteomes" id="UP001249959">
    <property type="component" value="Unassembled WGS sequence"/>
</dbReference>
<evidence type="ECO:0000313" key="3">
    <source>
        <dbReference type="EMBL" id="MDU0807634.1"/>
    </source>
</evidence>
<feature type="chain" id="PRO_5047415635" evidence="1">
    <location>
        <begin position="23"/>
        <end position="242"/>
    </location>
</feature>
<feature type="domain" description="Putative auto-transporter adhesin head GIN" evidence="2">
    <location>
        <begin position="36"/>
        <end position="225"/>
    </location>
</feature>
<keyword evidence="4" id="KW-1185">Reference proteome</keyword>
<sequence>MKNRLRIILSLLVISISSQAFAFAPDQITKKFRIGNFQSLELGSAFEIHITKASTCTISATGNEKDLDELEVEVEGSKLIVSLDESYWSNWKNWKSSSNKIIINISMPRLRDAEFNGATKVTLEGFTDEEEMTLHCSGASKISSSKLIADKLVIDLSGATKVEMAGRVLKLSVGLSGASHVILNNMVARDVDVDASGASHVELNVQKSLRVDASGASKITYRGNPLNISRDLSGASTVRRAD</sequence>
<reference evidence="3 4" key="1">
    <citation type="submission" date="2023-09" db="EMBL/GenBank/DDBJ databases">
        <title>Aquirufa genomes.</title>
        <authorList>
            <person name="Pitt A."/>
        </authorList>
    </citation>
    <scope>NUCLEOTIDE SEQUENCE [LARGE SCALE GENOMIC DNA]</scope>
    <source>
        <strain evidence="3 4">LEOWEIH-7C</strain>
    </source>
</reference>
<dbReference type="EMBL" id="JAVNWW010000001">
    <property type="protein sequence ID" value="MDU0807634.1"/>
    <property type="molecule type" value="Genomic_DNA"/>
</dbReference>
<organism evidence="3 4">
    <name type="scientific">Aquirufa regiilacus</name>
    <dbReference type="NCBI Taxonomy" id="3024868"/>
    <lineage>
        <taxon>Bacteria</taxon>
        <taxon>Pseudomonadati</taxon>
        <taxon>Bacteroidota</taxon>
        <taxon>Cytophagia</taxon>
        <taxon>Cytophagales</taxon>
        <taxon>Flectobacillaceae</taxon>
        <taxon>Aquirufa</taxon>
    </lineage>
</organism>
<dbReference type="Gene3D" id="2.160.20.120">
    <property type="match status" value="1"/>
</dbReference>
<dbReference type="RefSeq" id="WP_315576000.1">
    <property type="nucleotide sequence ID" value="NZ_JARDXH010000003.1"/>
</dbReference>